<dbReference type="CDD" id="cd00761">
    <property type="entry name" value="Glyco_tranf_GTA_type"/>
    <property type="match status" value="1"/>
</dbReference>
<dbReference type="InterPro" id="IPR001173">
    <property type="entry name" value="Glyco_trans_2-like"/>
</dbReference>
<dbReference type="SUPFAM" id="SSF53448">
    <property type="entry name" value="Nucleotide-diphospho-sugar transferases"/>
    <property type="match status" value="1"/>
</dbReference>
<sequence length="220" mass="25090">MSFPLVSCIMPTANRQKYIPLAINNFLQQDYPNRELVIIDDGLEPAKALIPDNPAIRYYYSAPLGSIGAKRNYACEISKGEIIVHWDDDDWYAADWISKEVSALIQSGADITGLNKVAFYSPVLNKRWLYEDTDTERPWICGATMAYPKNFWSTHPFVDLQVGEDYDFVWNSGAKTFAHDYFEGFIALLHQNNTSIKPVENPKHKKHAIGWVEPSENVKV</sequence>
<dbReference type="PANTHER" id="PTHR22916">
    <property type="entry name" value="GLYCOSYLTRANSFERASE"/>
    <property type="match status" value="1"/>
</dbReference>
<comment type="caution">
    <text evidence="2">The sequence shown here is derived from an EMBL/GenBank/DDBJ whole genome shotgun (WGS) entry which is preliminary data.</text>
</comment>
<evidence type="ECO:0000313" key="3">
    <source>
        <dbReference type="Proteomes" id="UP000245647"/>
    </source>
</evidence>
<evidence type="ECO:0000259" key="1">
    <source>
        <dbReference type="Pfam" id="PF00535"/>
    </source>
</evidence>
<dbReference type="Pfam" id="PF00535">
    <property type="entry name" value="Glycos_transf_2"/>
    <property type="match status" value="1"/>
</dbReference>
<feature type="domain" description="Glycosyltransferase 2-like" evidence="1">
    <location>
        <begin position="7"/>
        <end position="132"/>
    </location>
</feature>
<dbReference type="Proteomes" id="UP000245647">
    <property type="component" value="Unassembled WGS sequence"/>
</dbReference>
<proteinExistence type="predicted"/>
<dbReference type="InterPro" id="IPR029044">
    <property type="entry name" value="Nucleotide-diphossugar_trans"/>
</dbReference>
<accession>A0A2U2PFN3</accession>
<dbReference type="RefSeq" id="WP_109416328.1">
    <property type="nucleotide sequence ID" value="NZ_QEAS01000010.1"/>
</dbReference>
<protein>
    <recommendedName>
        <fullName evidence="1">Glycosyltransferase 2-like domain-containing protein</fullName>
    </recommendedName>
</protein>
<dbReference type="OrthoDB" id="9770457at2"/>
<organism evidence="2 3">
    <name type="scientific">Pararcticibacter amylolyticus</name>
    <dbReference type="NCBI Taxonomy" id="2173175"/>
    <lineage>
        <taxon>Bacteria</taxon>
        <taxon>Pseudomonadati</taxon>
        <taxon>Bacteroidota</taxon>
        <taxon>Sphingobacteriia</taxon>
        <taxon>Sphingobacteriales</taxon>
        <taxon>Sphingobacteriaceae</taxon>
        <taxon>Pararcticibacter</taxon>
    </lineage>
</organism>
<name>A0A2U2PFN3_9SPHI</name>
<dbReference type="EMBL" id="QEAS01000010">
    <property type="protein sequence ID" value="PWG80211.1"/>
    <property type="molecule type" value="Genomic_DNA"/>
</dbReference>
<evidence type="ECO:0000313" key="2">
    <source>
        <dbReference type="EMBL" id="PWG80211.1"/>
    </source>
</evidence>
<dbReference type="GO" id="GO:0016758">
    <property type="term" value="F:hexosyltransferase activity"/>
    <property type="evidence" value="ECO:0007669"/>
    <property type="project" value="UniProtKB-ARBA"/>
</dbReference>
<dbReference type="PANTHER" id="PTHR22916:SF3">
    <property type="entry name" value="UDP-GLCNAC:BETAGAL BETA-1,3-N-ACETYLGLUCOSAMINYLTRANSFERASE-LIKE PROTEIN 1"/>
    <property type="match status" value="1"/>
</dbReference>
<reference evidence="2 3" key="1">
    <citation type="submission" date="2018-04" db="EMBL/GenBank/DDBJ databases">
        <title>Pedobacter chongqingensis sp. nov., isolated from a rottenly hemp rope.</title>
        <authorList>
            <person name="Cai Y."/>
        </authorList>
    </citation>
    <scope>NUCLEOTIDE SEQUENCE [LARGE SCALE GENOMIC DNA]</scope>
    <source>
        <strain evidence="2 3">FJ4-8</strain>
    </source>
</reference>
<dbReference type="Gene3D" id="3.90.550.10">
    <property type="entry name" value="Spore Coat Polysaccharide Biosynthesis Protein SpsA, Chain A"/>
    <property type="match status" value="1"/>
</dbReference>
<keyword evidence="3" id="KW-1185">Reference proteome</keyword>
<gene>
    <name evidence="2" type="ORF">DDR33_13540</name>
</gene>
<dbReference type="AlphaFoldDB" id="A0A2U2PFN3"/>